<gene>
    <name evidence="2" type="ORF">C2845_PM09G09680</name>
</gene>
<name>A0A3L6S256_PANMI</name>
<feature type="domain" description="Reverse transcriptase zinc-binding" evidence="1">
    <location>
        <begin position="203"/>
        <end position="287"/>
    </location>
</feature>
<sequence>MSAVTIHTAIAISISPWVIKCIDKRRRAFLWRGTEVAAGDHCALAWPKVCRPPELGGLGVPDLTIQGFALRMRWFWLRTDPNRPWSHLPDHPEGIVDSMFSTSISVEVGNGVRTYFWSDRWIDGKSIGEIAPDLLAAVRPRTRKQRTIAQGLPNRAWVKDIIGALTVQVIVQYLHVWSLLDGRQLNSSMDDRFLWKWTADRCFTTAPAYDAFFIGQHPIPGARFLRKNQALERCKFFVWLVLHDRCWTAARRKRHNLQDDDTCSACLQLPETISHILIACIFATEVWFNLLRRWNWARLAARLHTHVDFVDWWLWSRKEVRKEDRKAFDTLVILVAWSLWKERNNRVFSVN</sequence>
<dbReference type="STRING" id="4540.A0A3L6S256"/>
<dbReference type="AlphaFoldDB" id="A0A3L6S256"/>
<dbReference type="InterPro" id="IPR026960">
    <property type="entry name" value="RVT-Znf"/>
</dbReference>
<dbReference type="PANTHER" id="PTHR33116">
    <property type="entry name" value="REVERSE TRANSCRIPTASE ZINC-BINDING DOMAIN-CONTAINING PROTEIN-RELATED-RELATED"/>
    <property type="match status" value="1"/>
</dbReference>
<comment type="caution">
    <text evidence="2">The sequence shown here is derived from an EMBL/GenBank/DDBJ whole genome shotgun (WGS) entry which is preliminary data.</text>
</comment>
<accession>A0A3L6S256</accession>
<protein>
    <recommendedName>
        <fullName evidence="1">Reverse transcriptase zinc-binding domain-containing protein</fullName>
    </recommendedName>
</protein>
<evidence type="ECO:0000313" key="2">
    <source>
        <dbReference type="EMBL" id="RLN13367.1"/>
    </source>
</evidence>
<evidence type="ECO:0000313" key="3">
    <source>
        <dbReference type="Proteomes" id="UP000275267"/>
    </source>
</evidence>
<dbReference type="Pfam" id="PF13966">
    <property type="entry name" value="zf-RVT"/>
    <property type="match status" value="1"/>
</dbReference>
<organism evidence="2 3">
    <name type="scientific">Panicum miliaceum</name>
    <name type="common">Proso millet</name>
    <name type="synonym">Broomcorn millet</name>
    <dbReference type="NCBI Taxonomy" id="4540"/>
    <lineage>
        <taxon>Eukaryota</taxon>
        <taxon>Viridiplantae</taxon>
        <taxon>Streptophyta</taxon>
        <taxon>Embryophyta</taxon>
        <taxon>Tracheophyta</taxon>
        <taxon>Spermatophyta</taxon>
        <taxon>Magnoliopsida</taxon>
        <taxon>Liliopsida</taxon>
        <taxon>Poales</taxon>
        <taxon>Poaceae</taxon>
        <taxon>PACMAD clade</taxon>
        <taxon>Panicoideae</taxon>
        <taxon>Panicodae</taxon>
        <taxon>Paniceae</taxon>
        <taxon>Panicinae</taxon>
        <taxon>Panicum</taxon>
        <taxon>Panicum sect. Panicum</taxon>
    </lineage>
</organism>
<dbReference type="OrthoDB" id="690691at2759"/>
<proteinExistence type="predicted"/>
<dbReference type="PANTHER" id="PTHR33116:SF78">
    <property type="entry name" value="OS12G0587133 PROTEIN"/>
    <property type="match status" value="1"/>
</dbReference>
<evidence type="ECO:0000259" key="1">
    <source>
        <dbReference type="Pfam" id="PF13966"/>
    </source>
</evidence>
<keyword evidence="3" id="KW-1185">Reference proteome</keyword>
<reference evidence="3" key="1">
    <citation type="journal article" date="2019" name="Nat. Commun.">
        <title>The genome of broomcorn millet.</title>
        <authorList>
            <person name="Zou C."/>
            <person name="Miki D."/>
            <person name="Li D."/>
            <person name="Tang Q."/>
            <person name="Xiao L."/>
            <person name="Rajput S."/>
            <person name="Deng P."/>
            <person name="Jia W."/>
            <person name="Huang R."/>
            <person name="Zhang M."/>
            <person name="Sun Y."/>
            <person name="Hu J."/>
            <person name="Fu X."/>
            <person name="Schnable P.S."/>
            <person name="Li F."/>
            <person name="Zhang H."/>
            <person name="Feng B."/>
            <person name="Zhu X."/>
            <person name="Liu R."/>
            <person name="Schnable J.C."/>
            <person name="Zhu J.-K."/>
            <person name="Zhang H."/>
        </authorList>
    </citation>
    <scope>NUCLEOTIDE SEQUENCE [LARGE SCALE GENOMIC DNA]</scope>
</reference>
<dbReference type="EMBL" id="PQIB02000006">
    <property type="protein sequence ID" value="RLN13367.1"/>
    <property type="molecule type" value="Genomic_DNA"/>
</dbReference>
<dbReference type="Proteomes" id="UP000275267">
    <property type="component" value="Unassembled WGS sequence"/>
</dbReference>